<gene>
    <name evidence="6" type="ORF">H8B19_17850</name>
</gene>
<dbReference type="RefSeq" id="WP_186508383.1">
    <property type="nucleotide sequence ID" value="NZ_JACNEP010000024.1"/>
</dbReference>
<proteinExistence type="inferred from homology"/>
<dbReference type="PANTHER" id="PTHR30419">
    <property type="entry name" value="HTH-TYPE TRANSCRIPTIONAL REGULATOR YBHD"/>
    <property type="match status" value="1"/>
</dbReference>
<dbReference type="GO" id="GO:0003677">
    <property type="term" value="F:DNA binding"/>
    <property type="evidence" value="ECO:0007669"/>
    <property type="project" value="UniProtKB-KW"/>
</dbReference>
<dbReference type="Pfam" id="PF03466">
    <property type="entry name" value="LysR_substrate"/>
    <property type="match status" value="1"/>
</dbReference>
<keyword evidence="4" id="KW-0804">Transcription</keyword>
<sequence>MNTKQLQYFLVTANKGSITASARALDVAQPAISLQIANLEHELKVKLFERDFRGVQLTESGQKFKQHAELIMQQISLAKQDISGNKETIKGKVTLAVDQAIGNILSVDLFQELEHRFPEIDLQLRIGPSHTIEQWMSEKTTDIGITFERHNGHYLSNSIALIKEDLYLVMAQVPKNPIHAELAHYASLPVEELQHYELFMSETEDSLSQILQREAQQLNFTLKRKNAFGQLMTTLHYVSQGFGLVVLPSSAVFHLIDSNQIRCLPLIQPQLQREVCISATNGKYNVAAANAVTELIREICANKYMAQQWRGELLDQKYYRADLKQINAIGSPGAC</sequence>
<dbReference type="InterPro" id="IPR036388">
    <property type="entry name" value="WH-like_DNA-bd_sf"/>
</dbReference>
<evidence type="ECO:0000313" key="7">
    <source>
        <dbReference type="Proteomes" id="UP000601768"/>
    </source>
</evidence>
<evidence type="ECO:0000259" key="5">
    <source>
        <dbReference type="PROSITE" id="PS50931"/>
    </source>
</evidence>
<dbReference type="PRINTS" id="PR00039">
    <property type="entry name" value="HTHLYSR"/>
</dbReference>
<dbReference type="AlphaFoldDB" id="A0A8J6J130"/>
<keyword evidence="7" id="KW-1185">Reference proteome</keyword>
<comment type="caution">
    <text evidence="6">The sequence shown here is derived from an EMBL/GenBank/DDBJ whole genome shotgun (WGS) entry which is preliminary data.</text>
</comment>
<dbReference type="Gene3D" id="3.40.190.290">
    <property type="match status" value="1"/>
</dbReference>
<evidence type="ECO:0000256" key="2">
    <source>
        <dbReference type="ARBA" id="ARBA00023015"/>
    </source>
</evidence>
<dbReference type="Proteomes" id="UP000601768">
    <property type="component" value="Unassembled WGS sequence"/>
</dbReference>
<dbReference type="InterPro" id="IPR050950">
    <property type="entry name" value="HTH-type_LysR_regulators"/>
</dbReference>
<dbReference type="InterPro" id="IPR005119">
    <property type="entry name" value="LysR_subst-bd"/>
</dbReference>
<dbReference type="Pfam" id="PF00126">
    <property type="entry name" value="HTH_1"/>
    <property type="match status" value="1"/>
</dbReference>
<protein>
    <submittedName>
        <fullName evidence="6">LysR family transcriptional regulator</fullName>
    </submittedName>
</protein>
<reference evidence="6" key="1">
    <citation type="journal article" date="2018" name="Int. J. Syst. Evol. Microbiol.">
        <title>Neptunicella marina gen. nov., sp. nov., isolated from surface seawater.</title>
        <authorList>
            <person name="Liu X."/>
            <person name="Lai Q."/>
            <person name="Du Y."/>
            <person name="Zhang X."/>
            <person name="Liu Z."/>
            <person name="Sun F."/>
            <person name="Shao Z."/>
        </authorList>
    </citation>
    <scope>NUCLEOTIDE SEQUENCE</scope>
    <source>
        <strain evidence="6">S27-2</strain>
    </source>
</reference>
<dbReference type="GO" id="GO:0003700">
    <property type="term" value="F:DNA-binding transcription factor activity"/>
    <property type="evidence" value="ECO:0007669"/>
    <property type="project" value="InterPro"/>
</dbReference>
<dbReference type="PROSITE" id="PS50931">
    <property type="entry name" value="HTH_LYSR"/>
    <property type="match status" value="1"/>
</dbReference>
<dbReference type="CDD" id="cd05466">
    <property type="entry name" value="PBP2_LTTR_substrate"/>
    <property type="match status" value="1"/>
</dbReference>
<dbReference type="GO" id="GO:0005829">
    <property type="term" value="C:cytosol"/>
    <property type="evidence" value="ECO:0007669"/>
    <property type="project" value="TreeGrafter"/>
</dbReference>
<organism evidence="6 7">
    <name type="scientific">Neptunicella marina</name>
    <dbReference type="NCBI Taxonomy" id="2125989"/>
    <lineage>
        <taxon>Bacteria</taxon>
        <taxon>Pseudomonadati</taxon>
        <taxon>Pseudomonadota</taxon>
        <taxon>Gammaproteobacteria</taxon>
        <taxon>Alteromonadales</taxon>
        <taxon>Alteromonadaceae</taxon>
        <taxon>Neptunicella</taxon>
    </lineage>
</organism>
<dbReference type="Gene3D" id="1.10.10.10">
    <property type="entry name" value="Winged helix-like DNA-binding domain superfamily/Winged helix DNA-binding domain"/>
    <property type="match status" value="1"/>
</dbReference>
<dbReference type="SUPFAM" id="SSF53850">
    <property type="entry name" value="Periplasmic binding protein-like II"/>
    <property type="match status" value="1"/>
</dbReference>
<feature type="domain" description="HTH lysR-type" evidence="5">
    <location>
        <begin position="1"/>
        <end position="58"/>
    </location>
</feature>
<dbReference type="FunFam" id="1.10.10.10:FF:000001">
    <property type="entry name" value="LysR family transcriptional regulator"/>
    <property type="match status" value="1"/>
</dbReference>
<reference evidence="6" key="2">
    <citation type="submission" date="2020-08" db="EMBL/GenBank/DDBJ databases">
        <authorList>
            <person name="Lai Q."/>
        </authorList>
    </citation>
    <scope>NUCLEOTIDE SEQUENCE</scope>
    <source>
        <strain evidence="6">S27-2</strain>
    </source>
</reference>
<evidence type="ECO:0000256" key="3">
    <source>
        <dbReference type="ARBA" id="ARBA00023125"/>
    </source>
</evidence>
<keyword evidence="3" id="KW-0238">DNA-binding</keyword>
<dbReference type="EMBL" id="JACNEP010000024">
    <property type="protein sequence ID" value="MBC3767747.1"/>
    <property type="molecule type" value="Genomic_DNA"/>
</dbReference>
<evidence type="ECO:0000256" key="1">
    <source>
        <dbReference type="ARBA" id="ARBA00009437"/>
    </source>
</evidence>
<name>A0A8J6J130_9ALTE</name>
<evidence type="ECO:0000256" key="4">
    <source>
        <dbReference type="ARBA" id="ARBA00023163"/>
    </source>
</evidence>
<evidence type="ECO:0000313" key="6">
    <source>
        <dbReference type="EMBL" id="MBC3767747.1"/>
    </source>
</evidence>
<comment type="similarity">
    <text evidence="1">Belongs to the LysR transcriptional regulatory family.</text>
</comment>
<dbReference type="InterPro" id="IPR036390">
    <property type="entry name" value="WH_DNA-bd_sf"/>
</dbReference>
<keyword evidence="2" id="KW-0805">Transcription regulation</keyword>
<dbReference type="SUPFAM" id="SSF46785">
    <property type="entry name" value="Winged helix' DNA-binding domain"/>
    <property type="match status" value="1"/>
</dbReference>
<dbReference type="InterPro" id="IPR000847">
    <property type="entry name" value="LysR_HTH_N"/>
</dbReference>
<accession>A0A8J6J130</accession>